<name>A0A1H3W040_9EURY</name>
<evidence type="ECO:0000313" key="1">
    <source>
        <dbReference type="EMBL" id="SDZ80417.1"/>
    </source>
</evidence>
<dbReference type="RefSeq" id="WP_092630756.1">
    <property type="nucleotide sequence ID" value="NZ_FNQT01000001.1"/>
</dbReference>
<dbReference type="OrthoDB" id="284200at2157"/>
<gene>
    <name evidence="1" type="ORF">SAMN04488065_0444</name>
</gene>
<dbReference type="Pfam" id="PF19098">
    <property type="entry name" value="DUF5785"/>
    <property type="match status" value="1"/>
</dbReference>
<accession>A0A1H3W040</accession>
<dbReference type="EMBL" id="FNQT01000001">
    <property type="protein sequence ID" value="SDZ80417.1"/>
    <property type="molecule type" value="Genomic_DNA"/>
</dbReference>
<protein>
    <submittedName>
        <fullName evidence="1">Uncharacterized protein</fullName>
    </submittedName>
</protein>
<proteinExistence type="predicted"/>
<reference evidence="1 2" key="1">
    <citation type="submission" date="2016-10" db="EMBL/GenBank/DDBJ databases">
        <authorList>
            <person name="de Groot N.N."/>
        </authorList>
    </citation>
    <scope>NUCLEOTIDE SEQUENCE [LARGE SCALE GENOMIC DNA]</scope>
    <source>
        <strain evidence="1 2">CGMCC 1.8712</strain>
    </source>
</reference>
<organism evidence="1 2">
    <name type="scientific">Haloplanus vescus</name>
    <dbReference type="NCBI Taxonomy" id="555874"/>
    <lineage>
        <taxon>Archaea</taxon>
        <taxon>Methanobacteriati</taxon>
        <taxon>Methanobacteriota</taxon>
        <taxon>Stenosarchaea group</taxon>
        <taxon>Halobacteria</taxon>
        <taxon>Halobacteriales</taxon>
        <taxon>Haloferacaceae</taxon>
        <taxon>Haloplanus</taxon>
    </lineage>
</organism>
<evidence type="ECO:0000313" key="2">
    <source>
        <dbReference type="Proteomes" id="UP000236755"/>
    </source>
</evidence>
<dbReference type="STRING" id="555874.SAMN04488065_0444"/>
<dbReference type="InterPro" id="IPR043903">
    <property type="entry name" value="DUF5785"/>
</dbReference>
<keyword evidence="2" id="KW-1185">Reference proteome</keyword>
<dbReference type="Proteomes" id="UP000236755">
    <property type="component" value="Unassembled WGS sequence"/>
</dbReference>
<sequence>MDWPHDPDGEEGSEGRRKYGHAVIAKKIDEEEDFPLDVAAFVDEHGDEPVRIDFETVVSVRDVFEGVDGDEFEDFVTLHQALGEAMREQGYWFYEGADASVGGA</sequence>
<dbReference type="AlphaFoldDB" id="A0A1H3W040"/>